<dbReference type="Proteomes" id="UP001295469">
    <property type="component" value="Chromosome A07"/>
</dbReference>
<sequence>MWSAVGALRRTAAMTLLEVHHVGRVRYILATDLTGKLTVFTENRTVHGSVTPTSRPLVFLKQRLLFLTETGAGSLDLRSMKIRESDCEGLNSSLARTYVFDASERSKAYGFTSEGEVIHVLLLGDMTNFKCRVRSKKKDQNEDDS</sequence>
<protein>
    <submittedName>
        <fullName evidence="1">(rape) hypothetical protein</fullName>
    </submittedName>
</protein>
<dbReference type="PANTHER" id="PTHR35464:SF1">
    <property type="entry name" value="OS06G0115200 PROTEIN"/>
    <property type="match status" value="1"/>
</dbReference>
<name>A0A816Z239_BRANA</name>
<organism evidence="1">
    <name type="scientific">Brassica napus</name>
    <name type="common">Rape</name>
    <dbReference type="NCBI Taxonomy" id="3708"/>
    <lineage>
        <taxon>Eukaryota</taxon>
        <taxon>Viridiplantae</taxon>
        <taxon>Streptophyta</taxon>
        <taxon>Embryophyta</taxon>
        <taxon>Tracheophyta</taxon>
        <taxon>Spermatophyta</taxon>
        <taxon>Magnoliopsida</taxon>
        <taxon>eudicotyledons</taxon>
        <taxon>Gunneridae</taxon>
        <taxon>Pentapetalae</taxon>
        <taxon>rosids</taxon>
        <taxon>malvids</taxon>
        <taxon>Brassicales</taxon>
        <taxon>Brassicaceae</taxon>
        <taxon>Brassiceae</taxon>
        <taxon>Brassica</taxon>
    </lineage>
</organism>
<dbReference type="AlphaFoldDB" id="A0A816Z239"/>
<dbReference type="PANTHER" id="PTHR35464">
    <property type="entry name" value="OS06G0115200 PROTEIN"/>
    <property type="match status" value="1"/>
</dbReference>
<dbReference type="EMBL" id="HG994361">
    <property type="protein sequence ID" value="CAF2181340.1"/>
    <property type="molecule type" value="Genomic_DNA"/>
</dbReference>
<proteinExistence type="predicted"/>
<dbReference type="InterPro" id="IPR045288">
    <property type="entry name" value="At1g75140-like"/>
</dbReference>
<evidence type="ECO:0000313" key="1">
    <source>
        <dbReference type="EMBL" id="CAF2181340.1"/>
    </source>
</evidence>
<reference evidence="1" key="1">
    <citation type="submission" date="2021-01" db="EMBL/GenBank/DDBJ databases">
        <authorList>
            <consortium name="Genoscope - CEA"/>
            <person name="William W."/>
        </authorList>
    </citation>
    <scope>NUCLEOTIDE SEQUENCE</scope>
</reference>
<accession>A0A816Z239</accession>
<gene>
    <name evidence="1" type="ORF">DARMORV10_A07P29060.1</name>
</gene>